<sequence length="166" mass="18007" precursor="true">MQRVLTQMVATIAVLTTMGAAHGPNTMENHSQAAVQNQPVLTASVNPQPSSTPKKKTKPFQVGPASWYGKLFHGKQTASGETYNMYEMTAAHPDLPLGTRVKVTNLRNDKAVIVRVNDRGPLVPGRIIDLSYGAAQVLGFSDKGVQKVRLDIVPSDKTDESARVRQ</sequence>
<evidence type="ECO:0000256" key="3">
    <source>
        <dbReference type="HAMAP-Rule" id="MF_02071"/>
    </source>
</evidence>
<feature type="chain" id="PRO_5009992464" description="Probable endolytic peptidoglycan transglycosylase RlpA" evidence="3">
    <location>
        <begin position="24"/>
        <end position="166"/>
    </location>
</feature>
<comment type="function">
    <text evidence="3">Lytic transglycosylase with a strong preference for naked glycan strands that lack stem peptides.</text>
</comment>
<dbReference type="InterPro" id="IPR012997">
    <property type="entry name" value="RplA"/>
</dbReference>
<dbReference type="HAMAP" id="MF_02071">
    <property type="entry name" value="RlpA"/>
    <property type="match status" value="1"/>
</dbReference>
<dbReference type="GO" id="GO:0000270">
    <property type="term" value="P:peptidoglycan metabolic process"/>
    <property type="evidence" value="ECO:0007669"/>
    <property type="project" value="UniProtKB-UniRule"/>
</dbReference>
<keyword evidence="6" id="KW-0449">Lipoprotein</keyword>
<dbReference type="InterPro" id="IPR009009">
    <property type="entry name" value="RlpA-like_DPBB"/>
</dbReference>
<evidence type="ECO:0000313" key="6">
    <source>
        <dbReference type="EMBL" id="ABF41594.1"/>
    </source>
</evidence>
<dbReference type="PANTHER" id="PTHR34183:SF1">
    <property type="entry name" value="ENDOLYTIC PEPTIDOGLYCAN TRANSGLYCOSYLASE RLPA"/>
    <property type="match status" value="1"/>
</dbReference>
<dbReference type="Proteomes" id="UP000002432">
    <property type="component" value="Chromosome"/>
</dbReference>
<evidence type="ECO:0000256" key="1">
    <source>
        <dbReference type="ARBA" id="ARBA00023239"/>
    </source>
</evidence>
<protein>
    <recommendedName>
        <fullName evidence="3">Probable endolytic peptidoglycan transglycosylase RlpA</fullName>
        <ecNumber evidence="3">4.2.2.-</ecNumber>
    </recommendedName>
</protein>
<dbReference type="CDD" id="cd22268">
    <property type="entry name" value="DPBB_RlpA-like"/>
    <property type="match status" value="1"/>
</dbReference>
<feature type="signal peptide" evidence="3">
    <location>
        <begin position="1"/>
        <end position="23"/>
    </location>
</feature>
<dbReference type="EC" id="4.2.2.-" evidence="3"/>
<dbReference type="OrthoDB" id="9779128at2"/>
<keyword evidence="1 3" id="KW-0456">Lyase</keyword>
<evidence type="ECO:0000259" key="5">
    <source>
        <dbReference type="Pfam" id="PF03330"/>
    </source>
</evidence>
<dbReference type="eggNOG" id="COG0797">
    <property type="taxonomic scope" value="Bacteria"/>
</dbReference>
<keyword evidence="3" id="KW-0732">Signal</keyword>
<keyword evidence="7" id="KW-1185">Reference proteome</keyword>
<comment type="similarity">
    <text evidence="3 4">Belongs to the RlpA family.</text>
</comment>
<evidence type="ECO:0000256" key="4">
    <source>
        <dbReference type="RuleBase" id="RU003495"/>
    </source>
</evidence>
<dbReference type="AlphaFoldDB" id="Q1INF6"/>
<dbReference type="RefSeq" id="WP_011523395.1">
    <property type="nucleotide sequence ID" value="NC_008009.1"/>
</dbReference>
<dbReference type="STRING" id="204669.Acid345_2593"/>
<dbReference type="KEGG" id="aba:Acid345_2593"/>
<evidence type="ECO:0000256" key="2">
    <source>
        <dbReference type="ARBA" id="ARBA00023316"/>
    </source>
</evidence>
<dbReference type="InterPro" id="IPR036908">
    <property type="entry name" value="RlpA-like_sf"/>
</dbReference>
<dbReference type="PANTHER" id="PTHR34183">
    <property type="entry name" value="ENDOLYTIC PEPTIDOGLYCAN TRANSGLYCOSYLASE RLPA"/>
    <property type="match status" value="1"/>
</dbReference>
<evidence type="ECO:0000313" key="7">
    <source>
        <dbReference type="Proteomes" id="UP000002432"/>
    </source>
</evidence>
<dbReference type="NCBIfam" id="TIGR00413">
    <property type="entry name" value="rlpA"/>
    <property type="match status" value="1"/>
</dbReference>
<dbReference type="EnsemblBacteria" id="ABF41594">
    <property type="protein sequence ID" value="ABF41594"/>
    <property type="gene ID" value="Acid345_2593"/>
</dbReference>
<gene>
    <name evidence="3" type="primary">rlpA</name>
    <name evidence="6" type="ordered locus">Acid345_2593</name>
</gene>
<dbReference type="Gene3D" id="2.40.40.10">
    <property type="entry name" value="RlpA-like domain"/>
    <property type="match status" value="1"/>
</dbReference>
<reference evidence="6 7" key="1">
    <citation type="journal article" date="2009" name="Appl. Environ. Microbiol.">
        <title>Three genomes from the phylum Acidobacteria provide insight into the lifestyles of these microorganisms in soils.</title>
        <authorList>
            <person name="Ward N.L."/>
            <person name="Challacombe J.F."/>
            <person name="Janssen P.H."/>
            <person name="Henrissat B."/>
            <person name="Coutinho P.M."/>
            <person name="Wu M."/>
            <person name="Xie G."/>
            <person name="Haft D.H."/>
            <person name="Sait M."/>
            <person name="Badger J."/>
            <person name="Barabote R.D."/>
            <person name="Bradley B."/>
            <person name="Brettin T.S."/>
            <person name="Brinkac L.M."/>
            <person name="Bruce D."/>
            <person name="Creasy T."/>
            <person name="Daugherty S.C."/>
            <person name="Davidsen T.M."/>
            <person name="DeBoy R.T."/>
            <person name="Detter J.C."/>
            <person name="Dodson R.J."/>
            <person name="Durkin A.S."/>
            <person name="Ganapathy A."/>
            <person name="Gwinn-Giglio M."/>
            <person name="Han C.S."/>
            <person name="Khouri H."/>
            <person name="Kiss H."/>
            <person name="Kothari S.P."/>
            <person name="Madupu R."/>
            <person name="Nelson K.E."/>
            <person name="Nelson W.C."/>
            <person name="Paulsen I."/>
            <person name="Penn K."/>
            <person name="Ren Q."/>
            <person name="Rosovitz M.J."/>
            <person name="Selengut J.D."/>
            <person name="Shrivastava S."/>
            <person name="Sullivan S.A."/>
            <person name="Tapia R."/>
            <person name="Thompson L.S."/>
            <person name="Watkins K.L."/>
            <person name="Yang Q."/>
            <person name="Yu C."/>
            <person name="Zafar N."/>
            <person name="Zhou L."/>
            <person name="Kuske C.R."/>
        </authorList>
    </citation>
    <scope>NUCLEOTIDE SEQUENCE [LARGE SCALE GENOMIC DNA]</scope>
    <source>
        <strain evidence="6 7">Ellin345</strain>
    </source>
</reference>
<dbReference type="Pfam" id="PF03330">
    <property type="entry name" value="DPBB_1"/>
    <property type="match status" value="1"/>
</dbReference>
<feature type="domain" description="RlpA-like protein double-psi beta-barrel" evidence="5">
    <location>
        <begin position="63"/>
        <end position="149"/>
    </location>
</feature>
<dbReference type="InterPro" id="IPR034718">
    <property type="entry name" value="RlpA"/>
</dbReference>
<dbReference type="GO" id="GO:0071555">
    <property type="term" value="P:cell wall organization"/>
    <property type="evidence" value="ECO:0007669"/>
    <property type="project" value="UniProtKB-KW"/>
</dbReference>
<organism evidence="6 7">
    <name type="scientific">Koribacter versatilis (strain Ellin345)</name>
    <dbReference type="NCBI Taxonomy" id="204669"/>
    <lineage>
        <taxon>Bacteria</taxon>
        <taxon>Pseudomonadati</taxon>
        <taxon>Acidobacteriota</taxon>
        <taxon>Terriglobia</taxon>
        <taxon>Terriglobales</taxon>
        <taxon>Candidatus Korobacteraceae</taxon>
        <taxon>Candidatus Korobacter</taxon>
    </lineage>
</organism>
<dbReference type="GO" id="GO:0008932">
    <property type="term" value="F:lytic endotransglycosylase activity"/>
    <property type="evidence" value="ECO:0007669"/>
    <property type="project" value="UniProtKB-UniRule"/>
</dbReference>
<name>Q1INF6_KORVE</name>
<keyword evidence="2 3" id="KW-0961">Cell wall biogenesis/degradation</keyword>
<dbReference type="HOGENOM" id="CLU_042923_6_2_0"/>
<dbReference type="EMBL" id="CP000360">
    <property type="protein sequence ID" value="ABF41594.1"/>
    <property type="molecule type" value="Genomic_DNA"/>
</dbReference>
<proteinExistence type="inferred from homology"/>
<accession>Q1INF6</accession>
<dbReference type="SUPFAM" id="SSF50685">
    <property type="entry name" value="Barwin-like endoglucanases"/>
    <property type="match status" value="1"/>
</dbReference>